<dbReference type="SUPFAM" id="SSF55856">
    <property type="entry name" value="Cytochrome b5-like heme/steroid binding domain"/>
    <property type="match status" value="1"/>
</dbReference>
<dbReference type="GO" id="GO:0042759">
    <property type="term" value="P:long-chain fatty acid biosynthetic process"/>
    <property type="evidence" value="ECO:0007669"/>
    <property type="project" value="UniProtKB-ARBA"/>
</dbReference>
<keyword evidence="4" id="KW-1185">Reference proteome</keyword>
<reference evidence="4" key="1">
    <citation type="submission" date="2015-09" db="EMBL/GenBank/DDBJ databases">
        <authorList>
            <consortium name="Pathogen Informatics"/>
        </authorList>
    </citation>
    <scope>NUCLEOTIDE SEQUENCE [LARGE SCALE GENOMIC DNA]</scope>
    <source>
        <strain evidence="4">Lake Konstanz</strain>
    </source>
</reference>
<accession>A0A0S4KLP1</accession>
<proteinExistence type="predicted"/>
<dbReference type="PANTHER" id="PTHR19353">
    <property type="entry name" value="FATTY ACID DESATURASE 2"/>
    <property type="match status" value="1"/>
</dbReference>
<evidence type="ECO:0000313" key="4">
    <source>
        <dbReference type="Proteomes" id="UP000051952"/>
    </source>
</evidence>
<sequence length="394" mass="46087">MPYSIVANHEYKSTLPKCVIRVDDGWYDCTAWRGSHPGGAELVDKFHQQDATDAFYAIHSDEAVAMLKKMRAKPLSSSDAQRDPVSIAFEAFRKDLEAKGWMKRNWWIDFSYSVLPVVVLAVLGTLLSYSYPVIATLMIAMSMQQAGWIGHDYSHGRGQLSYFLGTALGGLINGFSSEWWKNKHDTHHVFPNRKEHDADIHNEPILYLWVSDEVDGWHRRYQHYYYMIVYSFLYASWRMQSIQYVMGSKNWFERSMIAMNYIWIACLPWKVAVGSILLGGLFVAVVVTANHQTEEMIEPDDKYNFVIDQFRTTRGVYCKNLFSEYFFGGMQYQLEHHLFPIMPRYRYPALRELVRKFAQENNLQYHMNSVFEIFVLNFQQMKKIADTEPIKKSQ</sequence>
<organism evidence="3 4">
    <name type="scientific">Bodo saltans</name>
    <name type="common">Flagellated protozoan</name>
    <dbReference type="NCBI Taxonomy" id="75058"/>
    <lineage>
        <taxon>Eukaryota</taxon>
        <taxon>Discoba</taxon>
        <taxon>Euglenozoa</taxon>
        <taxon>Kinetoplastea</taxon>
        <taxon>Metakinetoplastina</taxon>
        <taxon>Eubodonida</taxon>
        <taxon>Bodonidae</taxon>
        <taxon>Bodo</taxon>
    </lineage>
</organism>
<feature type="transmembrane region" description="Helical" evidence="1">
    <location>
        <begin position="261"/>
        <end position="287"/>
    </location>
</feature>
<dbReference type="PANTHER" id="PTHR19353:SF19">
    <property type="entry name" value="DELTA(5) FATTY ACID DESATURASE C-RELATED"/>
    <property type="match status" value="1"/>
</dbReference>
<dbReference type="OrthoDB" id="260091at2759"/>
<dbReference type="Proteomes" id="UP000051952">
    <property type="component" value="Unassembled WGS sequence"/>
</dbReference>
<protein>
    <submittedName>
        <fullName evidence="3">Delta-8 fatty acid desaturase-like protein, putative</fullName>
    </submittedName>
</protein>
<dbReference type="GO" id="GO:0016717">
    <property type="term" value="F:oxidoreductase activity, acting on paired donors, with oxidation of a pair of donors resulting in the reduction of molecular oxygen to two molecules of water"/>
    <property type="evidence" value="ECO:0007669"/>
    <property type="project" value="TreeGrafter"/>
</dbReference>
<keyword evidence="1" id="KW-0812">Transmembrane</keyword>
<keyword evidence="1" id="KW-1133">Transmembrane helix</keyword>
<feature type="transmembrane region" description="Helical" evidence="1">
    <location>
        <begin position="160"/>
        <end position="180"/>
    </location>
</feature>
<dbReference type="OMA" id="FGGMQYQ"/>
<dbReference type="PROSITE" id="PS50255">
    <property type="entry name" value="CYTOCHROME_B5_2"/>
    <property type="match status" value="1"/>
</dbReference>
<dbReference type="AlphaFoldDB" id="A0A0S4KLP1"/>
<dbReference type="InterPro" id="IPR005804">
    <property type="entry name" value="FA_desaturase_dom"/>
</dbReference>
<dbReference type="Pfam" id="PF00487">
    <property type="entry name" value="FA_desaturase"/>
    <property type="match status" value="1"/>
</dbReference>
<dbReference type="CDD" id="cd03506">
    <property type="entry name" value="Delta6-FADS-like"/>
    <property type="match status" value="1"/>
</dbReference>
<dbReference type="InterPro" id="IPR001199">
    <property type="entry name" value="Cyt_B5-like_heme/steroid-bd"/>
</dbReference>
<evidence type="ECO:0000259" key="2">
    <source>
        <dbReference type="PROSITE" id="PS50255"/>
    </source>
</evidence>
<dbReference type="InterPro" id="IPR036400">
    <property type="entry name" value="Cyt_B5-like_heme/steroid_sf"/>
</dbReference>
<dbReference type="GO" id="GO:0016020">
    <property type="term" value="C:membrane"/>
    <property type="evidence" value="ECO:0007669"/>
    <property type="project" value="TreeGrafter"/>
</dbReference>
<dbReference type="PIRSF" id="PIRSF015921">
    <property type="entry name" value="FA_sphinglp_des"/>
    <property type="match status" value="1"/>
</dbReference>
<evidence type="ECO:0000256" key="1">
    <source>
        <dbReference type="SAM" id="Phobius"/>
    </source>
</evidence>
<evidence type="ECO:0000313" key="3">
    <source>
        <dbReference type="EMBL" id="CUI15334.1"/>
    </source>
</evidence>
<gene>
    <name evidence="3" type="ORF">BSAL_38015</name>
</gene>
<keyword evidence="1" id="KW-0472">Membrane</keyword>
<dbReference type="Gene3D" id="3.10.120.10">
    <property type="entry name" value="Cytochrome b5-like heme/steroid binding domain"/>
    <property type="match status" value="1"/>
</dbReference>
<dbReference type="SMART" id="SM01117">
    <property type="entry name" value="Cyt-b5"/>
    <property type="match status" value="1"/>
</dbReference>
<dbReference type="Pfam" id="PF00173">
    <property type="entry name" value="Cyt-b5"/>
    <property type="match status" value="1"/>
</dbReference>
<dbReference type="InterPro" id="IPR012171">
    <property type="entry name" value="Fatty_acid_desaturase"/>
</dbReference>
<feature type="domain" description="Cytochrome b5 heme-binding" evidence="2">
    <location>
        <begin position="1"/>
        <end position="76"/>
    </location>
</feature>
<dbReference type="EMBL" id="CYKH01002055">
    <property type="protein sequence ID" value="CUI15334.1"/>
    <property type="molecule type" value="Genomic_DNA"/>
</dbReference>
<dbReference type="GO" id="GO:0006636">
    <property type="term" value="P:unsaturated fatty acid biosynthetic process"/>
    <property type="evidence" value="ECO:0007669"/>
    <property type="project" value="UniProtKB-ARBA"/>
</dbReference>
<dbReference type="VEuPathDB" id="TriTrypDB:BSAL_38015"/>
<feature type="transmembrane region" description="Helical" evidence="1">
    <location>
        <begin position="106"/>
        <end position="123"/>
    </location>
</feature>
<feature type="transmembrane region" description="Helical" evidence="1">
    <location>
        <begin position="223"/>
        <end position="240"/>
    </location>
</feature>
<name>A0A0S4KLP1_BODSA</name>